<gene>
    <name evidence="1" type="ORF">pEaSNUABM7_00188</name>
</gene>
<accession>A0AAE8BLX5</accession>
<organism evidence="1 2">
    <name type="scientific">Erwinia phage pEa_SNUABM_7</name>
    <dbReference type="NCBI Taxonomy" id="2866695"/>
    <lineage>
        <taxon>Viruses</taxon>
        <taxon>Duplodnaviria</taxon>
        <taxon>Heunggongvirae</taxon>
        <taxon>Uroviricota</taxon>
        <taxon>Caudoviricetes</taxon>
        <taxon>Snuvirus</taxon>
        <taxon>Snuvirus SNUABM7</taxon>
    </lineage>
</organism>
<proteinExistence type="predicted"/>
<keyword evidence="2" id="KW-1185">Reference proteome</keyword>
<protein>
    <submittedName>
        <fullName evidence="1">Uncharacterized protein</fullName>
    </submittedName>
</protein>
<reference evidence="1" key="1">
    <citation type="submission" date="2021-06" db="EMBL/GenBank/DDBJ databases">
        <title>Complete genome sequence of Erwinia phage pEa_SNUABM_7.</title>
        <authorList>
            <person name="Kim S.G."/>
            <person name="Park S.C."/>
        </authorList>
    </citation>
    <scope>NUCLEOTIDE SEQUENCE</scope>
</reference>
<evidence type="ECO:0000313" key="1">
    <source>
        <dbReference type="EMBL" id="QYW04856.1"/>
    </source>
</evidence>
<dbReference type="EMBL" id="MZ475896">
    <property type="protein sequence ID" value="QYW04856.1"/>
    <property type="molecule type" value="Genomic_DNA"/>
</dbReference>
<dbReference type="Proteomes" id="UP000827609">
    <property type="component" value="Segment"/>
</dbReference>
<name>A0AAE8BLX5_9CAUD</name>
<evidence type="ECO:0000313" key="2">
    <source>
        <dbReference type="Proteomes" id="UP000827609"/>
    </source>
</evidence>
<sequence>MDAFIKQIDQLNDTQSVAIVQVTHTPNEDITDNFGAIVSASCDREFMPVQGATSMIEQGKTSSFVRTILTRMQDIVPVAQMGDEFQALSKNMYMDKQERMWAVRKSESGEDVLVRQSEANDNADLIDMIRSVSGAAAFNLNARLPEVAQALSANAADRAGAQGGDMISFVSASGALTVGFVAARVTDDNSFLVVDFEGNNEQITSASMVAVLPSDELDERQFPALDSVSAAAGVDVPKLLDYYAKVYRYSPEYFSLLADRIRAHSF</sequence>